<dbReference type="Pfam" id="PF19700">
    <property type="entry name" value="DUF6198"/>
    <property type="match status" value="1"/>
</dbReference>
<feature type="transmembrane region" description="Helical" evidence="1">
    <location>
        <begin position="76"/>
        <end position="96"/>
    </location>
</feature>
<feature type="transmembrane region" description="Helical" evidence="1">
    <location>
        <begin position="102"/>
        <end position="125"/>
    </location>
</feature>
<accession>G8QUB3</accession>
<dbReference type="OrthoDB" id="154912at2"/>
<protein>
    <submittedName>
        <fullName evidence="2">Putative membrane protein</fullName>
    </submittedName>
</protein>
<dbReference type="eggNOG" id="COG2364">
    <property type="taxonomic scope" value="Bacteria"/>
</dbReference>
<dbReference type="AlphaFoldDB" id="G8QUB3"/>
<organism evidence="2 3">
    <name type="scientific">Sphaerochaeta pleomorpha (strain ATCC BAA-1885 / DSM 22778 / Grapes)</name>
    <dbReference type="NCBI Taxonomy" id="158190"/>
    <lineage>
        <taxon>Bacteria</taxon>
        <taxon>Pseudomonadati</taxon>
        <taxon>Spirochaetota</taxon>
        <taxon>Spirochaetia</taxon>
        <taxon>Spirochaetales</taxon>
        <taxon>Sphaerochaetaceae</taxon>
        <taxon>Sphaerochaeta</taxon>
    </lineage>
</organism>
<dbReference type="RefSeq" id="WP_014268932.1">
    <property type="nucleotide sequence ID" value="NC_016633.1"/>
</dbReference>
<dbReference type="PANTHER" id="PTHR40078">
    <property type="entry name" value="INTEGRAL MEMBRANE PROTEIN-RELATED"/>
    <property type="match status" value="1"/>
</dbReference>
<dbReference type="EMBL" id="CP003155">
    <property type="protein sequence ID" value="AEV28083.1"/>
    <property type="molecule type" value="Genomic_DNA"/>
</dbReference>
<keyword evidence="3" id="KW-1185">Reference proteome</keyword>
<keyword evidence="1" id="KW-1133">Transmembrane helix</keyword>
<feature type="transmembrane region" description="Helical" evidence="1">
    <location>
        <begin position="146"/>
        <end position="166"/>
    </location>
</feature>
<feature type="transmembrane region" description="Helical" evidence="1">
    <location>
        <begin position="50"/>
        <end position="69"/>
    </location>
</feature>
<name>G8QUB3_SPHPG</name>
<evidence type="ECO:0000313" key="2">
    <source>
        <dbReference type="EMBL" id="AEV28083.1"/>
    </source>
</evidence>
<dbReference type="Proteomes" id="UP000005632">
    <property type="component" value="Chromosome"/>
</dbReference>
<dbReference type="InterPro" id="IPR038750">
    <property type="entry name" value="YczE/YyaS-like"/>
</dbReference>
<dbReference type="PANTHER" id="PTHR40078:SF1">
    <property type="entry name" value="INTEGRAL MEMBRANE PROTEIN"/>
    <property type="match status" value="1"/>
</dbReference>
<feature type="transmembrane region" description="Helical" evidence="1">
    <location>
        <begin position="172"/>
        <end position="192"/>
    </location>
</feature>
<feature type="transmembrane region" description="Helical" evidence="1">
    <location>
        <begin position="12"/>
        <end position="30"/>
    </location>
</feature>
<keyword evidence="1" id="KW-0472">Membrane</keyword>
<dbReference type="HOGENOM" id="CLU_083843_0_1_12"/>
<evidence type="ECO:0000256" key="1">
    <source>
        <dbReference type="SAM" id="Phobius"/>
    </source>
</evidence>
<dbReference type="STRING" id="158190.SpiGrapes_0220"/>
<proteinExistence type="predicted"/>
<reference evidence="2 3" key="1">
    <citation type="submission" date="2011-11" db="EMBL/GenBank/DDBJ databases">
        <title>Complete sequence of Spirochaeta sp. grapes.</title>
        <authorList>
            <consortium name="US DOE Joint Genome Institute"/>
            <person name="Lucas S."/>
            <person name="Han J."/>
            <person name="Lapidus A."/>
            <person name="Cheng J.-F."/>
            <person name="Goodwin L."/>
            <person name="Pitluck S."/>
            <person name="Peters L."/>
            <person name="Ovchinnikova G."/>
            <person name="Munk A.C."/>
            <person name="Detter J.C."/>
            <person name="Han C."/>
            <person name="Tapia R."/>
            <person name="Land M."/>
            <person name="Hauser L."/>
            <person name="Kyrpides N."/>
            <person name="Ivanova N."/>
            <person name="Pagani I."/>
            <person name="Ritalahtilisa K."/>
            <person name="Loeffler F."/>
            <person name="Woyke T."/>
        </authorList>
    </citation>
    <scope>NUCLEOTIDE SEQUENCE [LARGE SCALE GENOMIC DNA]</scope>
    <source>
        <strain evidence="3">ATCC BAA-1885 / DSM 22778 / Grapes</strain>
    </source>
</reference>
<keyword evidence="1" id="KW-0812">Transmembrane</keyword>
<sequence>MRRYSERLARLFFGLFLYGLGIVITMKANIGYAPWEVFHAGVGLALGQKIGIISIFVGFFFCGIALLLGEKLGIGTVFNMIFVGIVIDFLLSFENFYSAQNFLVGIVQLIIGLFVISIASFFYISSAFGAGPRDSLMVALARKTKLPVGVCRGAIELLAVFCGWLLGGKVGLGTVISALMIGFCIQVTFKVFRFDPTKLTHEDFHSTIGKAVSFLR</sequence>
<evidence type="ECO:0000313" key="3">
    <source>
        <dbReference type="Proteomes" id="UP000005632"/>
    </source>
</evidence>
<dbReference type="KEGG" id="sgp:SpiGrapes_0220"/>
<gene>
    <name evidence="2" type="ordered locus">SpiGrapes_0220</name>
</gene>